<evidence type="ECO:0000256" key="1">
    <source>
        <dbReference type="SAM" id="MobiDB-lite"/>
    </source>
</evidence>
<name>A0A5J4WIW2_9EUKA</name>
<dbReference type="AlphaFoldDB" id="A0A5J4WIW2"/>
<feature type="region of interest" description="Disordered" evidence="1">
    <location>
        <begin position="325"/>
        <end position="360"/>
    </location>
</feature>
<reference evidence="2 3" key="1">
    <citation type="submission" date="2019-03" db="EMBL/GenBank/DDBJ databases">
        <title>Single cell metagenomics reveals metabolic interactions within the superorganism composed of flagellate Streblomastix strix and complex community of Bacteroidetes bacteria on its surface.</title>
        <authorList>
            <person name="Treitli S.C."/>
            <person name="Kolisko M."/>
            <person name="Husnik F."/>
            <person name="Keeling P."/>
            <person name="Hampl V."/>
        </authorList>
    </citation>
    <scope>NUCLEOTIDE SEQUENCE [LARGE SCALE GENOMIC DNA]</scope>
    <source>
        <strain evidence="2">ST1C</strain>
    </source>
</reference>
<accession>A0A5J4WIW2</accession>
<dbReference type="EMBL" id="SNRW01001851">
    <property type="protein sequence ID" value="KAA6394778.1"/>
    <property type="molecule type" value="Genomic_DNA"/>
</dbReference>
<proteinExistence type="predicted"/>
<comment type="caution">
    <text evidence="2">The sequence shown here is derived from an EMBL/GenBank/DDBJ whole genome shotgun (WGS) entry which is preliminary data.</text>
</comment>
<dbReference type="Proteomes" id="UP000324800">
    <property type="component" value="Unassembled WGS sequence"/>
</dbReference>
<sequence>MTKRARQEQGDQSSQQDKTLIEKMNQDKIPQNVVIVVKEIQKTTSKDNKVQLNAIRALISKSIGGHREVVDELSPSKRRTADSRLKSGNLQITSDLRHKISGVKFPTKISDFIKKQKEDALVFIEEEGLFENYDNDCFEEAFYKIFMTVEGKQLEEELFNNIIALDLDETEKGMDSNEDYNVILFDNKLDSEIRTNDAQIIDKEKYCKDPMRPDSAVIIGDYKENIKLDRKREEEGKKWFEKVPVSVLTFVAHIRLSCGKCIKRVYTILSKVLNKSAQVVKSCLESVLNKTELNDMKYIEWWSDGGSSFRNIEFLTALTSQNSPLTQQNSPLAPQNSPLTSQNSPLTSKISPLTSQQTSETSRSTRIFSVNFFVPSHGKSECDSVFGLYSQILRQNLPKEGVSSLEELISFFRRETKLLSKASKSGSQHVFFQYDCSSLKNTAQKLVIQGFMTHLHFRVIDGQLIGQQLTGVEDKEVVSNDMKEKTEKLKPKFKESSVKQVNDEKYTDRLNEHLLHLKSINPTKAF</sequence>
<feature type="compositionally biased region" description="Polar residues" evidence="1">
    <location>
        <begin position="325"/>
        <end position="353"/>
    </location>
</feature>
<protein>
    <submittedName>
        <fullName evidence="2">Uncharacterized protein</fullName>
    </submittedName>
</protein>
<evidence type="ECO:0000313" key="2">
    <source>
        <dbReference type="EMBL" id="KAA6394778.1"/>
    </source>
</evidence>
<gene>
    <name evidence="2" type="ORF">EZS28_009694</name>
</gene>
<evidence type="ECO:0000313" key="3">
    <source>
        <dbReference type="Proteomes" id="UP000324800"/>
    </source>
</evidence>
<organism evidence="2 3">
    <name type="scientific">Streblomastix strix</name>
    <dbReference type="NCBI Taxonomy" id="222440"/>
    <lineage>
        <taxon>Eukaryota</taxon>
        <taxon>Metamonada</taxon>
        <taxon>Preaxostyla</taxon>
        <taxon>Oxymonadida</taxon>
        <taxon>Streblomastigidae</taxon>
        <taxon>Streblomastix</taxon>
    </lineage>
</organism>